<dbReference type="CDD" id="cd03216">
    <property type="entry name" value="ABC_Carb_Monos_I"/>
    <property type="match status" value="1"/>
</dbReference>
<evidence type="ECO:0000259" key="7">
    <source>
        <dbReference type="PROSITE" id="PS50893"/>
    </source>
</evidence>
<dbReference type="InterPro" id="IPR003439">
    <property type="entry name" value="ABC_transporter-like_ATP-bd"/>
</dbReference>
<keyword evidence="4" id="KW-0677">Repeat</keyword>
<dbReference type="PANTHER" id="PTHR43790:SF9">
    <property type="entry name" value="GALACTOFURANOSE TRANSPORTER ATP-BINDING PROTEIN YTFR"/>
    <property type="match status" value="1"/>
</dbReference>
<dbReference type="Gene3D" id="3.40.50.300">
    <property type="entry name" value="P-loop containing nucleotide triphosphate hydrolases"/>
    <property type="match status" value="2"/>
</dbReference>
<accession>A0ABU8VZD7</accession>
<organism evidence="8 9">
    <name type="scientific">Variovorax humicola</name>
    <dbReference type="NCBI Taxonomy" id="1769758"/>
    <lineage>
        <taxon>Bacteria</taxon>
        <taxon>Pseudomonadati</taxon>
        <taxon>Pseudomonadota</taxon>
        <taxon>Betaproteobacteria</taxon>
        <taxon>Burkholderiales</taxon>
        <taxon>Comamonadaceae</taxon>
        <taxon>Variovorax</taxon>
    </lineage>
</organism>
<comment type="caution">
    <text evidence="8">The sequence shown here is derived from an EMBL/GenBank/DDBJ whole genome shotgun (WGS) entry which is preliminary data.</text>
</comment>
<keyword evidence="9" id="KW-1185">Reference proteome</keyword>
<dbReference type="InterPro" id="IPR027417">
    <property type="entry name" value="P-loop_NTPase"/>
</dbReference>
<dbReference type="InterPro" id="IPR050107">
    <property type="entry name" value="ABC_carbohydrate_import_ATPase"/>
</dbReference>
<dbReference type="PANTHER" id="PTHR43790">
    <property type="entry name" value="CARBOHYDRATE TRANSPORT ATP-BINDING PROTEIN MG119-RELATED"/>
    <property type="match status" value="1"/>
</dbReference>
<protein>
    <submittedName>
        <fullName evidence="8">Sugar ABC transporter ATP-binding protein</fullName>
    </submittedName>
</protein>
<feature type="domain" description="ABC transporter" evidence="7">
    <location>
        <begin position="258"/>
        <end position="502"/>
    </location>
</feature>
<dbReference type="Pfam" id="PF00005">
    <property type="entry name" value="ABC_tran"/>
    <property type="match status" value="2"/>
</dbReference>
<evidence type="ECO:0000256" key="5">
    <source>
        <dbReference type="ARBA" id="ARBA00022741"/>
    </source>
</evidence>
<dbReference type="InterPro" id="IPR017871">
    <property type="entry name" value="ABC_transporter-like_CS"/>
</dbReference>
<dbReference type="CDD" id="cd03215">
    <property type="entry name" value="ABC_Carb_Monos_II"/>
    <property type="match status" value="1"/>
</dbReference>
<dbReference type="PROSITE" id="PS50893">
    <property type="entry name" value="ABC_TRANSPORTER_2"/>
    <property type="match status" value="2"/>
</dbReference>
<gene>
    <name evidence="8" type="ORF">WKW80_14255</name>
</gene>
<evidence type="ECO:0000256" key="1">
    <source>
        <dbReference type="ARBA" id="ARBA00022448"/>
    </source>
</evidence>
<dbReference type="Proteomes" id="UP001363010">
    <property type="component" value="Unassembled WGS sequence"/>
</dbReference>
<dbReference type="RefSeq" id="WP_340364229.1">
    <property type="nucleotide sequence ID" value="NZ_JBBKZV010000007.1"/>
</dbReference>
<evidence type="ECO:0000256" key="6">
    <source>
        <dbReference type="ARBA" id="ARBA00022840"/>
    </source>
</evidence>
<dbReference type="SUPFAM" id="SSF52540">
    <property type="entry name" value="P-loop containing nucleoside triphosphate hydrolases"/>
    <property type="match status" value="2"/>
</dbReference>
<dbReference type="EMBL" id="JBBKZV010000007">
    <property type="protein sequence ID" value="MEJ8823186.1"/>
    <property type="molecule type" value="Genomic_DNA"/>
</dbReference>
<dbReference type="PROSITE" id="PS00211">
    <property type="entry name" value="ABC_TRANSPORTER_1"/>
    <property type="match status" value="1"/>
</dbReference>
<reference evidence="8 9" key="1">
    <citation type="submission" date="2024-03" db="EMBL/GenBank/DDBJ databases">
        <title>Novel species of the genus Variovorax.</title>
        <authorList>
            <person name="Liu Q."/>
            <person name="Xin Y.-H."/>
        </authorList>
    </citation>
    <scope>NUCLEOTIDE SEQUENCE [LARGE SCALE GENOMIC DNA]</scope>
    <source>
        <strain evidence="8 9">KACC 18501</strain>
    </source>
</reference>
<keyword evidence="6 8" id="KW-0067">ATP-binding</keyword>
<keyword evidence="3" id="KW-0762">Sugar transport</keyword>
<evidence type="ECO:0000256" key="4">
    <source>
        <dbReference type="ARBA" id="ARBA00022737"/>
    </source>
</evidence>
<proteinExistence type="predicted"/>
<evidence type="ECO:0000313" key="9">
    <source>
        <dbReference type="Proteomes" id="UP001363010"/>
    </source>
</evidence>
<feature type="domain" description="ABC transporter" evidence="7">
    <location>
        <begin position="5"/>
        <end position="241"/>
    </location>
</feature>
<evidence type="ECO:0000256" key="3">
    <source>
        <dbReference type="ARBA" id="ARBA00022597"/>
    </source>
</evidence>
<evidence type="ECO:0000256" key="2">
    <source>
        <dbReference type="ARBA" id="ARBA00022475"/>
    </source>
</evidence>
<dbReference type="InterPro" id="IPR003593">
    <property type="entry name" value="AAA+_ATPase"/>
</dbReference>
<dbReference type="GO" id="GO:0005524">
    <property type="term" value="F:ATP binding"/>
    <property type="evidence" value="ECO:0007669"/>
    <property type="project" value="UniProtKB-KW"/>
</dbReference>
<sequence>MDPILQLVDVSKRYGGVRALERAQFACARGRIHALLGENGAGKSTLIKMMAGVVQPDEGRIVLESTERRFAHPQEAVSAGIACIFQELSLMPDLSVADNICITNPTKRFGLIDRKAQRRIAEAALARAGAEGIHPLAPVGSLSLSRRQMVEIAKALAREPKILILDEATSALTAADVERVYTLLKRLRNEGLAIVYISHRMKEIADLADDCSVFRNGQHVATFAAGTKTDAQTVEMMIGRDIAHAFPPKPPPRPAVETAAPSLDVRGMSWNGRLHDIELTARPGEIVGLGGLDGQGQREFFLALFGVLRGVGGEVLLDGKTVSVKSPRMAKHKDIGIALVPEDRKTDGLMLPMSVRDNLSFAALERLSRAGVVIASEEDRATGEMVRKLSIKAPELGDAVGTLSGGNQQKVVIAKWLMNAPRIILLSDPTRGIDVGTKQEMYVLLRRLAEEGAAVLLYSTDYAELIGCCDRVAVFLDGRIVRWLAGPGLTEHALVASALNLTTEALH</sequence>
<keyword evidence="1" id="KW-0813">Transport</keyword>
<keyword evidence="2" id="KW-1003">Cell membrane</keyword>
<dbReference type="SMART" id="SM00382">
    <property type="entry name" value="AAA"/>
    <property type="match status" value="1"/>
</dbReference>
<keyword evidence="2" id="KW-0472">Membrane</keyword>
<evidence type="ECO:0000313" key="8">
    <source>
        <dbReference type="EMBL" id="MEJ8823186.1"/>
    </source>
</evidence>
<keyword evidence="5" id="KW-0547">Nucleotide-binding</keyword>
<name>A0ABU8VZD7_9BURK</name>